<feature type="domain" description="Beta-adaptin appendage C-terminal subdomain" evidence="1">
    <location>
        <begin position="85"/>
        <end position="193"/>
    </location>
</feature>
<dbReference type="FunFam" id="3.30.310.10:FF:000012">
    <property type="entry name" value="Beta-adaptin-like protein"/>
    <property type="match status" value="1"/>
</dbReference>
<sequence length="241" mass="26871">MPDLLGDLMGTDNAIVPVDEPTAHQLVDHFRFLHCNLGPQPGTTTYGTVPEYLPWTTKLITAGCCENNQQPVWYFNDRSHLHVLFGEDGKMERTSFLEAWKSLPDGNEFSKDFPSSVINSIDGTIEHLAASNVFFIAKRKNANKDVLYMSAKIPRGIPFLIELTAAVGVPGEVWMRHYFTGAGDKKGTKQIFSGTEGNSLESTDSDEKSRSQLSKILYTHTHTRRNISHANGYVKVLQLAK</sequence>
<reference evidence="2" key="2">
    <citation type="submission" date="2021-02" db="EMBL/GenBank/DDBJ databases">
        <authorList>
            <person name="Kimball J.A."/>
            <person name="Haas M.W."/>
            <person name="Macchietto M."/>
            <person name="Kono T."/>
            <person name="Duquette J."/>
            <person name="Shao M."/>
        </authorList>
    </citation>
    <scope>NUCLEOTIDE SEQUENCE</scope>
    <source>
        <tissue evidence="2">Fresh leaf tissue</tissue>
    </source>
</reference>
<evidence type="ECO:0000259" key="1">
    <source>
        <dbReference type="SMART" id="SM01020"/>
    </source>
</evidence>
<dbReference type="GO" id="GO:0016192">
    <property type="term" value="P:vesicle-mediated transport"/>
    <property type="evidence" value="ECO:0007669"/>
    <property type="project" value="InterPro"/>
</dbReference>
<dbReference type="EMBL" id="JAAALK010000727">
    <property type="protein sequence ID" value="KAG8044364.1"/>
    <property type="molecule type" value="Genomic_DNA"/>
</dbReference>
<name>A0A8J5RT64_ZIZPA</name>
<dbReference type="Pfam" id="PF09066">
    <property type="entry name" value="B2-adapt-app_C"/>
    <property type="match status" value="1"/>
</dbReference>
<dbReference type="OrthoDB" id="10254310at2759"/>
<dbReference type="AlphaFoldDB" id="A0A8J5RT64"/>
<evidence type="ECO:0000313" key="2">
    <source>
        <dbReference type="EMBL" id="KAG8044364.1"/>
    </source>
</evidence>
<protein>
    <recommendedName>
        <fullName evidence="1">Beta-adaptin appendage C-terminal subdomain domain-containing protein</fullName>
    </recommendedName>
</protein>
<dbReference type="Proteomes" id="UP000729402">
    <property type="component" value="Unassembled WGS sequence"/>
</dbReference>
<evidence type="ECO:0000313" key="3">
    <source>
        <dbReference type="Proteomes" id="UP000729402"/>
    </source>
</evidence>
<dbReference type="GO" id="GO:0006886">
    <property type="term" value="P:intracellular protein transport"/>
    <property type="evidence" value="ECO:0007669"/>
    <property type="project" value="InterPro"/>
</dbReference>
<reference evidence="2" key="1">
    <citation type="journal article" date="2021" name="bioRxiv">
        <title>Whole Genome Assembly and Annotation of Northern Wild Rice, Zizania palustris L., Supports a Whole Genome Duplication in the Zizania Genus.</title>
        <authorList>
            <person name="Haas M."/>
            <person name="Kono T."/>
            <person name="Macchietto M."/>
            <person name="Millas R."/>
            <person name="McGilp L."/>
            <person name="Shao M."/>
            <person name="Duquette J."/>
            <person name="Hirsch C.N."/>
            <person name="Kimball J."/>
        </authorList>
    </citation>
    <scope>NUCLEOTIDE SEQUENCE</scope>
    <source>
        <tissue evidence="2">Fresh leaf tissue</tissue>
    </source>
</reference>
<accession>A0A8J5RT64</accession>
<dbReference type="InterPro" id="IPR015151">
    <property type="entry name" value="B-adaptin_app_sub_C"/>
</dbReference>
<organism evidence="2 3">
    <name type="scientific">Zizania palustris</name>
    <name type="common">Northern wild rice</name>
    <dbReference type="NCBI Taxonomy" id="103762"/>
    <lineage>
        <taxon>Eukaryota</taxon>
        <taxon>Viridiplantae</taxon>
        <taxon>Streptophyta</taxon>
        <taxon>Embryophyta</taxon>
        <taxon>Tracheophyta</taxon>
        <taxon>Spermatophyta</taxon>
        <taxon>Magnoliopsida</taxon>
        <taxon>Liliopsida</taxon>
        <taxon>Poales</taxon>
        <taxon>Poaceae</taxon>
        <taxon>BOP clade</taxon>
        <taxon>Oryzoideae</taxon>
        <taxon>Oryzeae</taxon>
        <taxon>Zizaniinae</taxon>
        <taxon>Zizania</taxon>
    </lineage>
</organism>
<gene>
    <name evidence="2" type="ORF">GUJ93_ZPchr0995g22924</name>
</gene>
<comment type="caution">
    <text evidence="2">The sequence shown here is derived from an EMBL/GenBank/DDBJ whole genome shotgun (WGS) entry which is preliminary data.</text>
</comment>
<proteinExistence type="predicted"/>
<keyword evidence="3" id="KW-1185">Reference proteome</keyword>
<dbReference type="GO" id="GO:0030131">
    <property type="term" value="C:clathrin adaptor complex"/>
    <property type="evidence" value="ECO:0007669"/>
    <property type="project" value="InterPro"/>
</dbReference>
<dbReference type="SMART" id="SM01020">
    <property type="entry name" value="B2-adapt-app_C"/>
    <property type="match status" value="1"/>
</dbReference>